<feature type="transmembrane region" description="Helical" evidence="1">
    <location>
        <begin position="29"/>
        <end position="49"/>
    </location>
</feature>
<reference evidence="2 3" key="1">
    <citation type="submission" date="2016-10" db="EMBL/GenBank/DDBJ databases">
        <authorList>
            <person name="de Groot N.N."/>
        </authorList>
    </citation>
    <scope>NUCLEOTIDE SEQUENCE [LARGE SCALE GENOMIC DNA]</scope>
    <source>
        <strain evidence="2 3">GAS232</strain>
    </source>
</reference>
<keyword evidence="1" id="KW-0472">Membrane</keyword>
<sequence>MARGMRQARFSCCREDSPSQEVRNVMHDLIVAFAFIAMMMVPCAVAGFAGKAEA</sequence>
<dbReference type="Proteomes" id="UP000182427">
    <property type="component" value="Chromosome I"/>
</dbReference>
<gene>
    <name evidence="2" type="ORF">SAMN05444167_3061</name>
</gene>
<evidence type="ECO:0000256" key="1">
    <source>
        <dbReference type="SAM" id="Phobius"/>
    </source>
</evidence>
<dbReference type="EMBL" id="LT629690">
    <property type="protein sequence ID" value="SDF70707.1"/>
    <property type="molecule type" value="Genomic_DNA"/>
</dbReference>
<protein>
    <submittedName>
        <fullName evidence="2">Uncharacterized protein</fullName>
    </submittedName>
</protein>
<keyword evidence="3" id="KW-1185">Reference proteome</keyword>
<accession>A0A1G7N9X2</accession>
<keyword evidence="1" id="KW-0812">Transmembrane</keyword>
<name>A0A1G7N9X2_9BACT</name>
<dbReference type="AlphaFoldDB" id="A0A1G7N9X2"/>
<organism evidence="2 3">
    <name type="scientific">Terriglobus roseus</name>
    <dbReference type="NCBI Taxonomy" id="392734"/>
    <lineage>
        <taxon>Bacteria</taxon>
        <taxon>Pseudomonadati</taxon>
        <taxon>Acidobacteriota</taxon>
        <taxon>Terriglobia</taxon>
        <taxon>Terriglobales</taxon>
        <taxon>Acidobacteriaceae</taxon>
        <taxon>Terriglobus</taxon>
    </lineage>
</organism>
<evidence type="ECO:0000313" key="2">
    <source>
        <dbReference type="EMBL" id="SDF70707.1"/>
    </source>
</evidence>
<keyword evidence="1" id="KW-1133">Transmembrane helix</keyword>
<evidence type="ECO:0000313" key="3">
    <source>
        <dbReference type="Proteomes" id="UP000182427"/>
    </source>
</evidence>
<proteinExistence type="predicted"/>